<sequence>MPAKCGSPPPPSYNDIHMFRDHHSNTTPESHHHPRQQKDEQPPPPPPPPHFVHSDVVLDQVDGGGGVSAYPAPPPPIPLHSRSPSGHDALLSELRDTQFFRQQAGASPLSLQSDSPPSPVHTPADSCGASTTYSLFSFGDIENYARQLPEPRKSTNKSAPSKSLGEFDFHLRRDFHSPSKPRTIHGVAACSDPSWKQEPPSHAPNPSAPTEHVKRVVSLLPPHLSLPHASMPPQFVQGSRSPPQKQQQFPVGYEAYRPPPPAPPVEVEQPQQPIASNSLSTVILPLLSQLKDQHSSSSVSTGSQRSEAIDELRNAFDLVERSSPGITDDLVSELIGRLAGQTLNETEVQMAISKCKGSSGVRLY</sequence>
<reference evidence="7" key="1">
    <citation type="submission" date="2012-12" db="EMBL/GenBank/DDBJ databases">
        <authorList>
            <person name="Hellsten U."/>
            <person name="Grimwood J."/>
            <person name="Chapman J.A."/>
            <person name="Shapiro H."/>
            <person name="Aerts A."/>
            <person name="Otillar R.P."/>
            <person name="Terry A.Y."/>
            <person name="Boore J.L."/>
            <person name="Simakov O."/>
            <person name="Marletaz F."/>
            <person name="Cho S.-J."/>
            <person name="Edsinger-Gonzales E."/>
            <person name="Havlak P."/>
            <person name="Kuo D.-H."/>
            <person name="Larsson T."/>
            <person name="Lv J."/>
            <person name="Arendt D."/>
            <person name="Savage R."/>
            <person name="Osoegawa K."/>
            <person name="de Jong P."/>
            <person name="Lindberg D.R."/>
            <person name="Seaver E.C."/>
            <person name="Weisblat D.A."/>
            <person name="Putnam N.H."/>
            <person name="Grigoriev I.V."/>
            <person name="Rokhsar D.S."/>
        </authorList>
    </citation>
    <scope>NUCLEOTIDE SEQUENCE</scope>
    <source>
        <strain evidence="7">I ESC-2004</strain>
    </source>
</reference>
<reference evidence="6" key="3">
    <citation type="submission" date="2015-06" db="UniProtKB">
        <authorList>
            <consortium name="EnsemblMetazoa"/>
        </authorList>
    </citation>
    <scope>IDENTIFICATION</scope>
</reference>
<dbReference type="STRING" id="283909.R7UCQ5"/>
<evidence type="ECO:0000313" key="7">
    <source>
        <dbReference type="Proteomes" id="UP000014760"/>
    </source>
</evidence>
<keyword evidence="2" id="KW-0963">Cytoplasm</keyword>
<accession>R7UCQ5</accession>
<keyword evidence="7" id="KW-1185">Reference proteome</keyword>
<dbReference type="AlphaFoldDB" id="R7UCQ5"/>
<dbReference type="InterPro" id="IPR046409">
    <property type="entry name" value="PDC10_dimerisation_sf"/>
</dbReference>
<name>R7UCQ5_CAPTE</name>
<dbReference type="InterPro" id="IPR048288">
    <property type="entry name" value="PDCD10_N"/>
</dbReference>
<comment type="subcellular location">
    <subcellularLocation>
        <location evidence="1">Cytoplasm</location>
    </subcellularLocation>
</comment>
<evidence type="ECO:0000256" key="1">
    <source>
        <dbReference type="ARBA" id="ARBA00004496"/>
    </source>
</evidence>
<reference evidence="5 7" key="2">
    <citation type="journal article" date="2013" name="Nature">
        <title>Insights into bilaterian evolution from three spiralian genomes.</title>
        <authorList>
            <person name="Simakov O."/>
            <person name="Marletaz F."/>
            <person name="Cho S.J."/>
            <person name="Edsinger-Gonzales E."/>
            <person name="Havlak P."/>
            <person name="Hellsten U."/>
            <person name="Kuo D.H."/>
            <person name="Larsson T."/>
            <person name="Lv J."/>
            <person name="Arendt D."/>
            <person name="Savage R."/>
            <person name="Osoegawa K."/>
            <person name="de Jong P."/>
            <person name="Grimwood J."/>
            <person name="Chapman J.A."/>
            <person name="Shapiro H."/>
            <person name="Aerts A."/>
            <person name="Otillar R.P."/>
            <person name="Terry A.Y."/>
            <person name="Boore J.L."/>
            <person name="Grigoriev I.V."/>
            <person name="Lindberg D.R."/>
            <person name="Seaver E.C."/>
            <person name="Weisblat D.A."/>
            <person name="Putnam N.H."/>
            <person name="Rokhsar D.S."/>
        </authorList>
    </citation>
    <scope>NUCLEOTIDE SEQUENCE</scope>
    <source>
        <strain evidence="5 7">I ESC-2004</strain>
    </source>
</reference>
<evidence type="ECO:0000259" key="4">
    <source>
        <dbReference type="Pfam" id="PF20929"/>
    </source>
</evidence>
<dbReference type="EMBL" id="KB305422">
    <property type="protein sequence ID" value="ELU01027.1"/>
    <property type="molecule type" value="Genomic_DNA"/>
</dbReference>
<evidence type="ECO:0000313" key="6">
    <source>
        <dbReference type="EnsemblMetazoa" id="CapteP219261"/>
    </source>
</evidence>
<feature type="region of interest" description="Disordered" evidence="3">
    <location>
        <begin position="1"/>
        <end position="129"/>
    </location>
</feature>
<dbReference type="Pfam" id="PF20929">
    <property type="entry name" value="PDCD10_N"/>
    <property type="match status" value="1"/>
</dbReference>
<dbReference type="GO" id="GO:0005737">
    <property type="term" value="C:cytoplasm"/>
    <property type="evidence" value="ECO:0007669"/>
    <property type="project" value="UniProtKB-SubCell"/>
</dbReference>
<feature type="domain" description="Programmed cell death protein 10 dimerisation" evidence="4">
    <location>
        <begin position="274"/>
        <end position="335"/>
    </location>
</feature>
<evidence type="ECO:0000256" key="2">
    <source>
        <dbReference type="ARBA" id="ARBA00022490"/>
    </source>
</evidence>
<feature type="compositionally biased region" description="Basic and acidic residues" evidence="3">
    <location>
        <begin position="165"/>
        <end position="177"/>
    </location>
</feature>
<evidence type="ECO:0000313" key="5">
    <source>
        <dbReference type="EMBL" id="ELU01027.1"/>
    </source>
</evidence>
<dbReference type="Proteomes" id="UP000014760">
    <property type="component" value="Unassembled WGS sequence"/>
</dbReference>
<protein>
    <recommendedName>
        <fullName evidence="4">Programmed cell death protein 10 dimerisation domain-containing protein</fullName>
    </recommendedName>
</protein>
<dbReference type="EMBL" id="AMQN01009429">
    <property type="status" value="NOT_ANNOTATED_CDS"/>
    <property type="molecule type" value="Genomic_DNA"/>
</dbReference>
<evidence type="ECO:0000256" key="3">
    <source>
        <dbReference type="SAM" id="MobiDB-lite"/>
    </source>
</evidence>
<dbReference type="OrthoDB" id="6161013at2759"/>
<feature type="region of interest" description="Disordered" evidence="3">
    <location>
        <begin position="146"/>
        <end position="270"/>
    </location>
</feature>
<gene>
    <name evidence="5" type="ORF">CAPTEDRAFT_219261</name>
</gene>
<organism evidence="5">
    <name type="scientific">Capitella teleta</name>
    <name type="common">Polychaete worm</name>
    <dbReference type="NCBI Taxonomy" id="283909"/>
    <lineage>
        <taxon>Eukaryota</taxon>
        <taxon>Metazoa</taxon>
        <taxon>Spiralia</taxon>
        <taxon>Lophotrochozoa</taxon>
        <taxon>Annelida</taxon>
        <taxon>Polychaeta</taxon>
        <taxon>Sedentaria</taxon>
        <taxon>Scolecida</taxon>
        <taxon>Capitellidae</taxon>
        <taxon>Capitella</taxon>
    </lineage>
</organism>
<proteinExistence type="predicted"/>
<dbReference type="EnsemblMetazoa" id="CapteT219261">
    <property type="protein sequence ID" value="CapteP219261"/>
    <property type="gene ID" value="CapteG219261"/>
</dbReference>
<dbReference type="HOGENOM" id="CLU_761294_0_0_1"/>
<dbReference type="Gene3D" id="1.10.12.70">
    <property type="match status" value="1"/>
</dbReference>
<feature type="compositionally biased region" description="Polar residues" evidence="3">
    <location>
        <begin position="236"/>
        <end position="249"/>
    </location>
</feature>
<feature type="compositionally biased region" description="Low complexity" evidence="3">
    <location>
        <begin position="218"/>
        <end position="233"/>
    </location>
</feature>